<evidence type="ECO:0000313" key="2">
    <source>
        <dbReference type="Proteomes" id="UP001237642"/>
    </source>
</evidence>
<reference evidence="1" key="1">
    <citation type="submission" date="2023-02" db="EMBL/GenBank/DDBJ databases">
        <title>Genome of toxic invasive species Heracleum sosnowskyi carries increased number of genes despite the absence of recent whole-genome duplications.</title>
        <authorList>
            <person name="Schelkunov M."/>
            <person name="Shtratnikova V."/>
            <person name="Makarenko M."/>
            <person name="Klepikova A."/>
            <person name="Omelchenko D."/>
            <person name="Novikova G."/>
            <person name="Obukhova E."/>
            <person name="Bogdanov V."/>
            <person name="Penin A."/>
            <person name="Logacheva M."/>
        </authorList>
    </citation>
    <scope>NUCLEOTIDE SEQUENCE</scope>
    <source>
        <strain evidence="1">Hsosn_3</strain>
        <tissue evidence="1">Leaf</tissue>
    </source>
</reference>
<accession>A0AAD8IEN5</accession>
<proteinExistence type="predicted"/>
<gene>
    <name evidence="1" type="ORF">POM88_021341</name>
</gene>
<keyword evidence="2" id="KW-1185">Reference proteome</keyword>
<evidence type="ECO:0000313" key="1">
    <source>
        <dbReference type="EMBL" id="KAK1383606.1"/>
    </source>
</evidence>
<dbReference type="AlphaFoldDB" id="A0AAD8IEN5"/>
<comment type="caution">
    <text evidence="1">The sequence shown here is derived from an EMBL/GenBank/DDBJ whole genome shotgun (WGS) entry which is preliminary data.</text>
</comment>
<organism evidence="1 2">
    <name type="scientific">Heracleum sosnowskyi</name>
    <dbReference type="NCBI Taxonomy" id="360622"/>
    <lineage>
        <taxon>Eukaryota</taxon>
        <taxon>Viridiplantae</taxon>
        <taxon>Streptophyta</taxon>
        <taxon>Embryophyta</taxon>
        <taxon>Tracheophyta</taxon>
        <taxon>Spermatophyta</taxon>
        <taxon>Magnoliopsida</taxon>
        <taxon>eudicotyledons</taxon>
        <taxon>Gunneridae</taxon>
        <taxon>Pentapetalae</taxon>
        <taxon>asterids</taxon>
        <taxon>campanulids</taxon>
        <taxon>Apiales</taxon>
        <taxon>Apiaceae</taxon>
        <taxon>Apioideae</taxon>
        <taxon>apioid superclade</taxon>
        <taxon>Tordylieae</taxon>
        <taxon>Tordyliinae</taxon>
        <taxon>Heracleum</taxon>
    </lineage>
</organism>
<dbReference type="EMBL" id="JAUIZM010000005">
    <property type="protein sequence ID" value="KAK1383606.1"/>
    <property type="molecule type" value="Genomic_DNA"/>
</dbReference>
<reference evidence="1" key="2">
    <citation type="submission" date="2023-05" db="EMBL/GenBank/DDBJ databases">
        <authorList>
            <person name="Schelkunov M.I."/>
        </authorList>
    </citation>
    <scope>NUCLEOTIDE SEQUENCE</scope>
    <source>
        <strain evidence="1">Hsosn_3</strain>
        <tissue evidence="1">Leaf</tissue>
    </source>
</reference>
<protein>
    <submittedName>
        <fullName evidence="1">Uncharacterized protein</fullName>
    </submittedName>
</protein>
<dbReference type="Proteomes" id="UP001237642">
    <property type="component" value="Unassembled WGS sequence"/>
</dbReference>
<sequence length="149" mass="17252">MTPTELFFLKTIVIDRGTLVHEWLRDRIEEILIIKGVEVCEDHPNSLKVKYYKEKLMQTMAITEEDLNRVNVRLNRLAIQGRELGNVRRSYPELIIQQEGQDVDDEPKVVFDGINPLEYMIRNARIGVVTAVKIEEMGKFAAWAIKAVL</sequence>
<name>A0AAD8IEN5_9APIA</name>